<evidence type="ECO:0000256" key="5">
    <source>
        <dbReference type="ARBA" id="ARBA00022723"/>
    </source>
</evidence>
<gene>
    <name evidence="13" type="ORF">TL16_g07656</name>
</gene>
<dbReference type="Gene3D" id="3.40.50.2020">
    <property type="match status" value="2"/>
</dbReference>
<evidence type="ECO:0000256" key="2">
    <source>
        <dbReference type="ARBA" id="ARBA00006478"/>
    </source>
</evidence>
<proteinExistence type="inferred from homology"/>
<dbReference type="Pfam" id="PF13793">
    <property type="entry name" value="Pribosyltran_N"/>
    <property type="match status" value="1"/>
</dbReference>
<dbReference type="GO" id="GO:0005737">
    <property type="term" value="C:cytoplasm"/>
    <property type="evidence" value="ECO:0007669"/>
    <property type="project" value="TreeGrafter"/>
</dbReference>
<keyword evidence="9" id="KW-0067">ATP-binding</keyword>
<keyword evidence="7" id="KW-0547">Nucleotide-binding</keyword>
<evidence type="ECO:0000256" key="7">
    <source>
        <dbReference type="ARBA" id="ARBA00022741"/>
    </source>
</evidence>
<evidence type="ECO:0000256" key="9">
    <source>
        <dbReference type="ARBA" id="ARBA00022840"/>
    </source>
</evidence>
<keyword evidence="10" id="KW-0460">Magnesium</keyword>
<dbReference type="PANTHER" id="PTHR10210:SF32">
    <property type="entry name" value="RIBOSE-PHOSPHATE PYROPHOSPHOKINASE 2"/>
    <property type="match status" value="1"/>
</dbReference>
<comment type="pathway">
    <text evidence="1">Metabolic intermediate biosynthesis; 5-phospho-alpha-D-ribose 1-diphosphate biosynthesis; 5-phospho-alpha-D-ribose 1-diphosphate from D-ribose 5-phosphate (route I): step 1/1.</text>
</comment>
<protein>
    <recommendedName>
        <fullName evidence="3">ribose-phosphate diphosphokinase</fullName>
        <ecNumber evidence="3">2.7.6.1</ecNumber>
    </recommendedName>
</protein>
<evidence type="ECO:0000256" key="6">
    <source>
        <dbReference type="ARBA" id="ARBA00022727"/>
    </source>
</evidence>
<evidence type="ECO:0000313" key="14">
    <source>
        <dbReference type="Proteomes" id="UP001162640"/>
    </source>
</evidence>
<dbReference type="GO" id="GO:0016301">
    <property type="term" value="F:kinase activity"/>
    <property type="evidence" value="ECO:0007669"/>
    <property type="project" value="UniProtKB-KW"/>
</dbReference>
<dbReference type="NCBIfam" id="TIGR01251">
    <property type="entry name" value="ribP_PPkin"/>
    <property type="match status" value="1"/>
</dbReference>
<keyword evidence="4" id="KW-0808">Transferase</keyword>
<dbReference type="AlphaFoldDB" id="A0A9W7AWZ0"/>
<dbReference type="GO" id="GO:0002189">
    <property type="term" value="C:ribose phosphate diphosphokinase complex"/>
    <property type="evidence" value="ECO:0007669"/>
    <property type="project" value="TreeGrafter"/>
</dbReference>
<comment type="catalytic activity">
    <reaction evidence="11">
        <text>D-ribose 5-phosphate + ATP = 5-phospho-alpha-D-ribose 1-diphosphate + AMP + H(+)</text>
        <dbReference type="Rhea" id="RHEA:15609"/>
        <dbReference type="ChEBI" id="CHEBI:15378"/>
        <dbReference type="ChEBI" id="CHEBI:30616"/>
        <dbReference type="ChEBI" id="CHEBI:58017"/>
        <dbReference type="ChEBI" id="CHEBI:78346"/>
        <dbReference type="ChEBI" id="CHEBI:456215"/>
        <dbReference type="EC" id="2.7.6.1"/>
    </reaction>
</comment>
<feature type="non-terminal residue" evidence="13">
    <location>
        <position position="319"/>
    </location>
</feature>
<accession>A0A9W7AWZ0</accession>
<keyword evidence="8" id="KW-0418">Kinase</keyword>
<dbReference type="InterPro" id="IPR005946">
    <property type="entry name" value="Rib-P_diPkinase"/>
</dbReference>
<evidence type="ECO:0000256" key="1">
    <source>
        <dbReference type="ARBA" id="ARBA00004996"/>
    </source>
</evidence>
<dbReference type="EMBL" id="BLQM01000244">
    <property type="protein sequence ID" value="GMH78076.1"/>
    <property type="molecule type" value="Genomic_DNA"/>
</dbReference>
<evidence type="ECO:0000256" key="8">
    <source>
        <dbReference type="ARBA" id="ARBA00022777"/>
    </source>
</evidence>
<comment type="caution">
    <text evidence="13">The sequence shown here is derived from an EMBL/GenBank/DDBJ whole genome shotgun (WGS) entry which is preliminary data.</text>
</comment>
<evidence type="ECO:0000256" key="3">
    <source>
        <dbReference type="ARBA" id="ARBA00013247"/>
    </source>
</evidence>
<dbReference type="InterPro" id="IPR000836">
    <property type="entry name" value="PRTase_dom"/>
</dbReference>
<evidence type="ECO:0000256" key="4">
    <source>
        <dbReference type="ARBA" id="ARBA00022679"/>
    </source>
</evidence>
<name>A0A9W7AWZ0_9STRA</name>
<evidence type="ECO:0000259" key="12">
    <source>
        <dbReference type="Pfam" id="PF13793"/>
    </source>
</evidence>
<dbReference type="GO" id="GO:0006015">
    <property type="term" value="P:5-phosphoribose 1-diphosphate biosynthetic process"/>
    <property type="evidence" value="ECO:0007669"/>
    <property type="project" value="TreeGrafter"/>
</dbReference>
<dbReference type="Proteomes" id="UP001162640">
    <property type="component" value="Unassembled WGS sequence"/>
</dbReference>
<feature type="domain" description="Ribose-phosphate pyrophosphokinase N-terminal" evidence="12">
    <location>
        <begin position="2"/>
        <end position="113"/>
    </location>
</feature>
<comment type="similarity">
    <text evidence="2">Belongs to the ribose-phosphate pyrophosphokinase family.</text>
</comment>
<dbReference type="FunFam" id="3.40.50.2020:FF:000007">
    <property type="entry name" value="Ribose-phosphate pyrophosphokinase"/>
    <property type="match status" value="1"/>
</dbReference>
<evidence type="ECO:0000256" key="10">
    <source>
        <dbReference type="ARBA" id="ARBA00022842"/>
    </source>
</evidence>
<dbReference type="CDD" id="cd06223">
    <property type="entry name" value="PRTases_typeI"/>
    <property type="match status" value="1"/>
</dbReference>
<evidence type="ECO:0000313" key="13">
    <source>
        <dbReference type="EMBL" id="GMH78076.1"/>
    </source>
</evidence>
<dbReference type="SUPFAM" id="SSF53271">
    <property type="entry name" value="PRTase-like"/>
    <property type="match status" value="2"/>
</dbReference>
<feature type="non-terminal residue" evidence="13">
    <location>
        <position position="1"/>
    </location>
</feature>
<dbReference type="InterPro" id="IPR029057">
    <property type="entry name" value="PRTase-like"/>
</dbReference>
<dbReference type="GO" id="GO:0005524">
    <property type="term" value="F:ATP binding"/>
    <property type="evidence" value="ECO:0007669"/>
    <property type="project" value="UniProtKB-KW"/>
</dbReference>
<dbReference type="Pfam" id="PF14572">
    <property type="entry name" value="Pribosyl_synth"/>
    <property type="match status" value="1"/>
</dbReference>
<dbReference type="GO" id="GO:0000287">
    <property type="term" value="F:magnesium ion binding"/>
    <property type="evidence" value="ECO:0007669"/>
    <property type="project" value="InterPro"/>
</dbReference>
<organism evidence="13 14">
    <name type="scientific">Triparma laevis f. inornata</name>
    <dbReference type="NCBI Taxonomy" id="1714386"/>
    <lineage>
        <taxon>Eukaryota</taxon>
        <taxon>Sar</taxon>
        <taxon>Stramenopiles</taxon>
        <taxon>Ochrophyta</taxon>
        <taxon>Bolidophyceae</taxon>
        <taxon>Parmales</taxon>
        <taxon>Triparmaceae</taxon>
        <taxon>Triparma</taxon>
    </lineage>
</organism>
<dbReference type="EC" id="2.7.6.1" evidence="3"/>
<dbReference type="SMART" id="SM01400">
    <property type="entry name" value="Pribosyltran_N"/>
    <property type="match status" value="1"/>
</dbReference>
<keyword evidence="6" id="KW-0545">Nucleotide biosynthesis</keyword>
<dbReference type="PANTHER" id="PTHR10210">
    <property type="entry name" value="RIBOSE-PHOSPHATE DIPHOSPHOKINASE FAMILY MEMBER"/>
    <property type="match status" value="1"/>
</dbReference>
<keyword evidence="5" id="KW-0479">Metal-binding</keyword>
<evidence type="ECO:0000256" key="11">
    <source>
        <dbReference type="ARBA" id="ARBA00049535"/>
    </source>
</evidence>
<dbReference type="InterPro" id="IPR029099">
    <property type="entry name" value="Pribosyltran_N"/>
</dbReference>
<dbReference type="GO" id="GO:0004749">
    <property type="term" value="F:ribose phosphate diphosphokinase activity"/>
    <property type="evidence" value="ECO:0007669"/>
    <property type="project" value="UniProtKB-EC"/>
</dbReference>
<dbReference type="GO" id="GO:0006164">
    <property type="term" value="P:purine nucleotide biosynthetic process"/>
    <property type="evidence" value="ECO:0007669"/>
    <property type="project" value="TreeGrafter"/>
</dbReference>
<sequence>IYTLPSSLTLSRDVTSLLGLPLSSLSIGKYADGETSVKVEDGCRGKDVFVVCSTVDDDSLMECLLTISTLRRASAKSICCIIPYYGYSRSDQKKSPRTPIAAADIALMFGTMGLDSAICMDLHNDSLRGFFESGIPVDHLQPVPVAAAWFHEQLDMKDICVVAPHEGQVARAADFRKRLQKLSGVDVPMAFVSKSRSHHGTREGEYEPILVGDVTGKTVIIVDDIISSGQTMLKVNELLHEAGCKKSYGYATHGLFSTPDVLENFQKSSMEPQYVLVTNTIYQKPGSLPEKVKQLSVAPLVAEAVARTVGKRSVSGILN</sequence>
<reference evidence="14" key="1">
    <citation type="journal article" date="2023" name="Commun. Biol.">
        <title>Genome analysis of Parmales, the sister group of diatoms, reveals the evolutionary specialization of diatoms from phago-mixotrophs to photoautotrophs.</title>
        <authorList>
            <person name="Ban H."/>
            <person name="Sato S."/>
            <person name="Yoshikawa S."/>
            <person name="Yamada K."/>
            <person name="Nakamura Y."/>
            <person name="Ichinomiya M."/>
            <person name="Sato N."/>
            <person name="Blanc-Mathieu R."/>
            <person name="Endo H."/>
            <person name="Kuwata A."/>
            <person name="Ogata H."/>
        </authorList>
    </citation>
    <scope>NUCLEOTIDE SEQUENCE [LARGE SCALE GENOMIC DNA]</scope>
</reference>